<organism evidence="1 2">
    <name type="scientific">Shimia abyssi</name>
    <dbReference type="NCBI Taxonomy" id="1662395"/>
    <lineage>
        <taxon>Bacteria</taxon>
        <taxon>Pseudomonadati</taxon>
        <taxon>Pseudomonadota</taxon>
        <taxon>Alphaproteobacteria</taxon>
        <taxon>Rhodobacterales</taxon>
        <taxon>Roseobacteraceae</taxon>
    </lineage>
</organism>
<dbReference type="EMBL" id="PYGJ01000020">
    <property type="protein sequence ID" value="PSL17200.1"/>
    <property type="molecule type" value="Genomic_DNA"/>
</dbReference>
<keyword evidence="2" id="KW-1185">Reference proteome</keyword>
<dbReference type="AlphaFoldDB" id="A0A2P8F655"/>
<name>A0A2P8F655_9RHOB</name>
<proteinExistence type="predicted"/>
<comment type="caution">
    <text evidence="1">The sequence shown here is derived from an EMBL/GenBank/DDBJ whole genome shotgun (WGS) entry which is preliminary data.</text>
</comment>
<accession>A0A2P8F655</accession>
<dbReference type="Proteomes" id="UP000240418">
    <property type="component" value="Unassembled WGS sequence"/>
</dbReference>
<sequence>MLLDVVRLQLQKVLSKSLLYIFGSMTVAQLFCRVQIYREWFA</sequence>
<gene>
    <name evidence="1" type="ORF">CLV88_12052</name>
</gene>
<reference evidence="1 2" key="1">
    <citation type="submission" date="2018-03" db="EMBL/GenBank/DDBJ databases">
        <title>Genomic Encyclopedia of Archaeal and Bacterial Type Strains, Phase II (KMG-II): from individual species to whole genera.</title>
        <authorList>
            <person name="Goeker M."/>
        </authorList>
    </citation>
    <scope>NUCLEOTIDE SEQUENCE [LARGE SCALE GENOMIC DNA]</scope>
    <source>
        <strain evidence="1 2">DSM 100673</strain>
    </source>
</reference>
<protein>
    <submittedName>
        <fullName evidence="1">Uncharacterized protein</fullName>
    </submittedName>
</protein>
<evidence type="ECO:0000313" key="2">
    <source>
        <dbReference type="Proteomes" id="UP000240418"/>
    </source>
</evidence>
<evidence type="ECO:0000313" key="1">
    <source>
        <dbReference type="EMBL" id="PSL17200.1"/>
    </source>
</evidence>